<dbReference type="PANTHER" id="PTHR24345">
    <property type="entry name" value="SERINE/THREONINE-PROTEIN KINASE PLK"/>
    <property type="match status" value="1"/>
</dbReference>
<evidence type="ECO:0000259" key="2">
    <source>
        <dbReference type="PROSITE" id="PS50011"/>
    </source>
</evidence>
<evidence type="ECO:0000256" key="1">
    <source>
        <dbReference type="SAM" id="MobiDB-lite"/>
    </source>
</evidence>
<keyword evidence="5" id="KW-1185">Reference proteome</keyword>
<feature type="region of interest" description="Disordered" evidence="1">
    <location>
        <begin position="250"/>
        <end position="298"/>
    </location>
</feature>
<dbReference type="InterPro" id="IPR008271">
    <property type="entry name" value="Ser/Thr_kinase_AS"/>
</dbReference>
<accession>A0AAD4LYI5</accession>
<dbReference type="PROSITE" id="PS00108">
    <property type="entry name" value="PROTEIN_KINASE_ST"/>
    <property type="match status" value="1"/>
</dbReference>
<dbReference type="AlphaFoldDB" id="A0AAD4LYI5"/>
<proteinExistence type="predicted"/>
<dbReference type="Gene3D" id="1.10.510.10">
    <property type="entry name" value="Transferase(Phosphotransferase) domain 1"/>
    <property type="match status" value="1"/>
</dbReference>
<dbReference type="Pfam" id="PF00069">
    <property type="entry name" value="Pkinase"/>
    <property type="match status" value="1"/>
</dbReference>
<dbReference type="PROSITE" id="PS50011">
    <property type="entry name" value="PROTEIN_KINASE_DOM"/>
    <property type="match status" value="1"/>
</dbReference>
<reference evidence="3" key="1">
    <citation type="journal article" date="2022" name="New Phytol.">
        <title>Evolutionary transition to the ectomycorrhizal habit in the genomes of a hyperdiverse lineage of mushroom-forming fungi.</title>
        <authorList>
            <person name="Looney B."/>
            <person name="Miyauchi S."/>
            <person name="Morin E."/>
            <person name="Drula E."/>
            <person name="Courty P.E."/>
            <person name="Kohler A."/>
            <person name="Kuo A."/>
            <person name="LaButti K."/>
            <person name="Pangilinan J."/>
            <person name="Lipzen A."/>
            <person name="Riley R."/>
            <person name="Andreopoulos W."/>
            <person name="He G."/>
            <person name="Johnson J."/>
            <person name="Nolan M."/>
            <person name="Tritt A."/>
            <person name="Barry K.W."/>
            <person name="Grigoriev I.V."/>
            <person name="Nagy L.G."/>
            <person name="Hibbett D."/>
            <person name="Henrissat B."/>
            <person name="Matheny P.B."/>
            <person name="Labbe J."/>
            <person name="Martin F.M."/>
        </authorList>
    </citation>
    <scope>NUCLEOTIDE SEQUENCE</scope>
    <source>
        <strain evidence="3">BPL690</strain>
    </source>
</reference>
<gene>
    <name evidence="3" type="ORF">B0F90DRAFT_1143903</name>
    <name evidence="4" type="ORF">B0F90DRAFT_1939763</name>
</gene>
<evidence type="ECO:0000313" key="4">
    <source>
        <dbReference type="EMBL" id="KAI0295594.1"/>
    </source>
</evidence>
<keyword evidence="3" id="KW-0808">Transferase</keyword>
<dbReference type="InterPro" id="IPR011009">
    <property type="entry name" value="Kinase-like_dom_sf"/>
</dbReference>
<dbReference type="InterPro" id="IPR000719">
    <property type="entry name" value="Prot_kinase_dom"/>
</dbReference>
<evidence type="ECO:0000313" key="5">
    <source>
        <dbReference type="Proteomes" id="UP001203297"/>
    </source>
</evidence>
<keyword evidence="3" id="KW-0418">Kinase</keyword>
<dbReference type="GO" id="GO:0005524">
    <property type="term" value="F:ATP binding"/>
    <property type="evidence" value="ECO:0007669"/>
    <property type="project" value="InterPro"/>
</dbReference>
<dbReference type="SMART" id="SM00220">
    <property type="entry name" value="S_TKc"/>
    <property type="match status" value="1"/>
</dbReference>
<dbReference type="EMBL" id="WTXG01000057">
    <property type="protein sequence ID" value="KAI0295586.1"/>
    <property type="molecule type" value="Genomic_DNA"/>
</dbReference>
<dbReference type="GO" id="GO:0005634">
    <property type="term" value="C:nucleus"/>
    <property type="evidence" value="ECO:0007669"/>
    <property type="project" value="TreeGrafter"/>
</dbReference>
<comment type="caution">
    <text evidence="3">The sequence shown here is derived from an EMBL/GenBank/DDBJ whole genome shotgun (WGS) entry which is preliminary data.</text>
</comment>
<name>A0AAD4LYI5_9AGAM</name>
<dbReference type="Proteomes" id="UP001203297">
    <property type="component" value="Unassembled WGS sequence"/>
</dbReference>
<evidence type="ECO:0000313" key="3">
    <source>
        <dbReference type="EMBL" id="KAI0295586.1"/>
    </source>
</evidence>
<sequence length="570" mass="64798">MLREHLGDFFDTYFREGTNSEDPATVTNSEIGLYSHVLSSSEILATGNFGFEKEGHTGAAFLFDVAGEFRRLAGEIGNAEFRTTWSFPLLAAPQNQPGIRRRYGPRSDFRLVLRGFPHCIMEVSSHEGGRSNDQPDQNRMILQGSCLARLANALRMKVFEKEPIVISAIFIDRKLVAHEYLMYQPNLGDNKVLYHEKTFDLSKPKQAFEFIFRLYNLISRAINDNGKLDDDLLTELINLKDKFPYTQYPALTTDQMSNNKKKNPNPSASNDGASGSRKRPRTEGGNTQKRGDVLEGRPVQESLEDAGYMITQQEDDRVVAQLTSRMRTARSRDGAPVVLKLLDDDTDELKILQYLSRFKLPSNHAIELHGLVDLTIGRVIALPCRTPLDVYFRSWYPGRSTVSLQTQLLEGVAFLHEHKIAHLDLKPGNVVVDSKSDRYCPRLSIIDFGLSVLVEDEETMIEGYRGTRTWTAPEVGTSDDPDTKYNPILADRWACGRMIDYLEDHDLEGDNSWGVLRKLCEALLADNPRSRPSVSEVLEKYGLYERDRVVKRRAGEDEMDVLRKRIRVNW</sequence>
<protein>
    <submittedName>
        <fullName evidence="3">Kinase-like domain-containing protein</fullName>
    </submittedName>
</protein>
<organism evidence="3 5">
    <name type="scientific">Multifurca ochricompacta</name>
    <dbReference type="NCBI Taxonomy" id="376703"/>
    <lineage>
        <taxon>Eukaryota</taxon>
        <taxon>Fungi</taxon>
        <taxon>Dikarya</taxon>
        <taxon>Basidiomycota</taxon>
        <taxon>Agaricomycotina</taxon>
        <taxon>Agaricomycetes</taxon>
        <taxon>Russulales</taxon>
        <taxon>Russulaceae</taxon>
        <taxon>Multifurca</taxon>
    </lineage>
</organism>
<dbReference type="EMBL" id="WTXG01000057">
    <property type="protein sequence ID" value="KAI0295594.1"/>
    <property type="molecule type" value="Genomic_DNA"/>
</dbReference>
<feature type="domain" description="Protein kinase" evidence="2">
    <location>
        <begin position="279"/>
        <end position="570"/>
    </location>
</feature>
<dbReference type="SUPFAM" id="SSF56112">
    <property type="entry name" value="Protein kinase-like (PK-like)"/>
    <property type="match status" value="1"/>
</dbReference>
<dbReference type="GO" id="GO:0004672">
    <property type="term" value="F:protein kinase activity"/>
    <property type="evidence" value="ECO:0007669"/>
    <property type="project" value="InterPro"/>
</dbReference>